<comment type="caution">
    <text evidence="2">The sequence shown here is derived from an EMBL/GenBank/DDBJ whole genome shotgun (WGS) entry which is preliminary data.</text>
</comment>
<name>A0A327X559_9GAMM</name>
<dbReference type="AlphaFoldDB" id="A0A327X559"/>
<feature type="domain" description="PilZ" evidence="1">
    <location>
        <begin position="515"/>
        <end position="599"/>
    </location>
</feature>
<dbReference type="OrthoDB" id="6208912at2"/>
<dbReference type="EMBL" id="QLMD01000001">
    <property type="protein sequence ID" value="RAK01871.1"/>
    <property type="molecule type" value="Genomic_DNA"/>
</dbReference>
<evidence type="ECO:0000313" key="2">
    <source>
        <dbReference type="EMBL" id="RAK01871.1"/>
    </source>
</evidence>
<dbReference type="Proteomes" id="UP000249203">
    <property type="component" value="Unassembled WGS sequence"/>
</dbReference>
<accession>A0A327X559</accession>
<dbReference type="GO" id="GO:0035438">
    <property type="term" value="F:cyclic-di-GMP binding"/>
    <property type="evidence" value="ECO:0007669"/>
    <property type="project" value="InterPro"/>
</dbReference>
<dbReference type="RefSeq" id="WP_111568333.1">
    <property type="nucleotide sequence ID" value="NZ_PIPK01000001.1"/>
</dbReference>
<reference evidence="3 5" key="1">
    <citation type="journal article" date="2018" name="Front. Microbiol.">
        <title>Genome-Based Analysis Reveals the Taxonomy and Diversity of the Family Idiomarinaceae.</title>
        <authorList>
            <person name="Liu Y."/>
            <person name="Lai Q."/>
            <person name="Shao Z."/>
        </authorList>
    </citation>
    <scope>NUCLEOTIDE SEQUENCE [LARGE SCALE GENOMIC DNA]</scope>
    <source>
        <strain evidence="3 5">CF12-14</strain>
    </source>
</reference>
<protein>
    <submittedName>
        <fullName evidence="2">PilZ domain-containing protein</fullName>
    </submittedName>
</protein>
<dbReference type="Pfam" id="PF07238">
    <property type="entry name" value="PilZ"/>
    <property type="match status" value="2"/>
</dbReference>
<proteinExistence type="predicted"/>
<gene>
    <name evidence="2" type="ORF">B0I24_101511</name>
    <name evidence="3" type="ORF">CWE07_02485</name>
</gene>
<evidence type="ECO:0000313" key="4">
    <source>
        <dbReference type="Proteomes" id="UP000249203"/>
    </source>
</evidence>
<evidence type="ECO:0000313" key="5">
    <source>
        <dbReference type="Proteomes" id="UP000287865"/>
    </source>
</evidence>
<organism evidence="2 4">
    <name type="scientific">Aliidiomarina maris</name>
    <dbReference type="NCBI Taxonomy" id="531312"/>
    <lineage>
        <taxon>Bacteria</taxon>
        <taxon>Pseudomonadati</taxon>
        <taxon>Pseudomonadota</taxon>
        <taxon>Gammaproteobacteria</taxon>
        <taxon>Alteromonadales</taxon>
        <taxon>Idiomarinaceae</taxon>
        <taxon>Aliidiomarina</taxon>
    </lineage>
</organism>
<dbReference type="Gene3D" id="2.40.10.220">
    <property type="entry name" value="predicted glycosyltransferase like domains"/>
    <property type="match status" value="2"/>
</dbReference>
<sequence>MNDIARQELVEQLKPVVNEPEFDDIFAALTEGLSGPERFKLKGELRHLARPCRKVIDLRKRVEGSCRPYQHKGITHYMDDVAIQIFENGLQQYRGTYTEDTYEQVHNADNNFRIIAQRERERSLQAARRTFEVGKQPLPSQMKKLGETEGTQYKHLEKPYFTFGEYISRREERMNFVVPVVLNTARGKSIEANTSNISISGMKVKLSPDDVVNEGEQVGVRFVGLAKEFTFDPSFVAPYKVVKVERTPDALFLGLARDSMFDSDEFDEFLLRFINGYKRRYKVNVENTYRTVLSKSYEQFYFPRSAALPLFFKRDGVKMFAALALETANNKGILDDWLNESNLNILPNVFLGRRIAQLLKHLKQHPGGIARVLIYSFHVLMQGQVHFYAATSDEFEQDPELKRVFLAYAARTNNFRVYSFDFSQLDKSRAWQPIALPDSILEQDKYLSRPPSPEVMQKISTLSHLGVLRDVTPLRSSYKSYTCKKEELELIKPYRLSRKPPVTLEHVAYSFTNFRAEARFGYRTRVRLRVGETNVMATTRDISTMGMQVESEEAVPTKAGEHIQLDLLELAKRAGTQDVTRLRYEVMHISEDQTTLHLRADVNDASHRGKAFFEKMISDNQDEILRNRQEGTLHGLALCLRNLYSHSMTSLSIYLQRPKDQDFQLGMVGFSPLNHHLKELSVGLSYQPEHASLRFLLGEKDVSRVLRKAWDGLTESSYPQALEVYVYIGASDAGKGLRGSKVVVRYQQDFKDTEQEQKFIVQALKHGCLMFLRMEVSRTGKPDIAFIAKEFKYVSMYASHKAQQLEKDLWSVVGLVDVVDCTKELMTRLKLSQNEQQKQAQRLDDLLAMR</sequence>
<evidence type="ECO:0000313" key="3">
    <source>
        <dbReference type="EMBL" id="RUO28678.1"/>
    </source>
</evidence>
<reference evidence="2 4" key="2">
    <citation type="submission" date="2018-06" db="EMBL/GenBank/DDBJ databases">
        <title>Genomic Encyclopedia of Type Strains, Phase III (KMG-III): the genomes of soil and plant-associated and newly described type strains.</title>
        <authorList>
            <person name="Whitman W."/>
        </authorList>
    </citation>
    <scope>NUCLEOTIDE SEQUENCE [LARGE SCALE GENOMIC DNA]</scope>
    <source>
        <strain evidence="2 4">CGMCC 1.15366</strain>
    </source>
</reference>
<evidence type="ECO:0000259" key="1">
    <source>
        <dbReference type="Pfam" id="PF07238"/>
    </source>
</evidence>
<dbReference type="EMBL" id="PIPK01000001">
    <property type="protein sequence ID" value="RUO28678.1"/>
    <property type="molecule type" value="Genomic_DNA"/>
</dbReference>
<feature type="domain" description="PilZ" evidence="1">
    <location>
        <begin position="169"/>
        <end position="249"/>
    </location>
</feature>
<dbReference type="SUPFAM" id="SSF141371">
    <property type="entry name" value="PilZ domain-like"/>
    <property type="match status" value="1"/>
</dbReference>
<dbReference type="Proteomes" id="UP000287865">
    <property type="component" value="Unassembled WGS sequence"/>
</dbReference>
<keyword evidence="5" id="KW-1185">Reference proteome</keyword>
<dbReference type="InterPro" id="IPR009875">
    <property type="entry name" value="PilZ_domain"/>
</dbReference>